<name>A0A926QHG7_9BACL</name>
<dbReference type="RefSeq" id="WP_188173343.1">
    <property type="nucleotide sequence ID" value="NZ_JACVVD010000002.1"/>
</dbReference>
<reference evidence="1" key="1">
    <citation type="submission" date="2020-09" db="EMBL/GenBank/DDBJ databases">
        <title>Draft Genome Sequence of Paenibacillus sp. WST5.</title>
        <authorList>
            <person name="Bao Z."/>
        </authorList>
    </citation>
    <scope>NUCLEOTIDE SEQUENCE</scope>
    <source>
        <strain evidence="1">WST5</strain>
    </source>
</reference>
<gene>
    <name evidence="1" type="ORF">ICC18_05315</name>
</gene>
<dbReference type="AlphaFoldDB" id="A0A926QHG7"/>
<evidence type="ECO:0000313" key="1">
    <source>
        <dbReference type="EMBL" id="MBD0379526.1"/>
    </source>
</evidence>
<sequence>MRFSVQYVPLDKIKPDVPAKMTSHLRKLRCLMWDCMHLLVVRKNRKDGSYSILLGNDRYEYLRSHTKKWAAPCLVDESKPRSQVKSWLTRLRSDTLLNNFPHINRERTTPATWSIVRRFLNEETRMKQLTRRQQIRVLALAFRYKKTVVASMKAKVDQYM</sequence>
<protein>
    <submittedName>
        <fullName evidence="1">Uncharacterized protein</fullName>
    </submittedName>
</protein>
<dbReference type="Proteomes" id="UP000650466">
    <property type="component" value="Unassembled WGS sequence"/>
</dbReference>
<keyword evidence="2" id="KW-1185">Reference proteome</keyword>
<proteinExistence type="predicted"/>
<evidence type="ECO:0000313" key="2">
    <source>
        <dbReference type="Proteomes" id="UP000650466"/>
    </source>
</evidence>
<organism evidence="1 2">
    <name type="scientific">Paenibacillus sedimenti</name>
    <dbReference type="NCBI Taxonomy" id="2770274"/>
    <lineage>
        <taxon>Bacteria</taxon>
        <taxon>Bacillati</taxon>
        <taxon>Bacillota</taxon>
        <taxon>Bacilli</taxon>
        <taxon>Bacillales</taxon>
        <taxon>Paenibacillaceae</taxon>
        <taxon>Paenibacillus</taxon>
    </lineage>
</organism>
<accession>A0A926QHG7</accession>
<dbReference type="EMBL" id="JACVVD010000002">
    <property type="protein sequence ID" value="MBD0379526.1"/>
    <property type="molecule type" value="Genomic_DNA"/>
</dbReference>
<comment type="caution">
    <text evidence="1">The sequence shown here is derived from an EMBL/GenBank/DDBJ whole genome shotgun (WGS) entry which is preliminary data.</text>
</comment>